<comment type="subcellular location">
    <subcellularLocation>
        <location evidence="1">Membrane</location>
    </subcellularLocation>
</comment>
<sequence>SKEMRHIRGAKISMIFQEPMTSLNPVLTIGSQLCEVIRTHAPVSKAEAWSRAIEALENVGIPDPAQRMKNYPFQMSGGMRQRV</sequence>
<gene>
    <name evidence="9" type="ORF">GUH15_05955</name>
</gene>
<comment type="caution">
    <text evidence="9">The sequence shown here is derived from an EMBL/GenBank/DDBJ whole genome shotgun (WGS) entry which is preliminary data.</text>
</comment>
<evidence type="ECO:0000259" key="8">
    <source>
        <dbReference type="Pfam" id="PF00005"/>
    </source>
</evidence>
<dbReference type="InterPro" id="IPR003439">
    <property type="entry name" value="ABC_transporter-like_ATP-bd"/>
</dbReference>
<accession>A0A8I0H862</accession>
<dbReference type="Proteomes" id="UP000653002">
    <property type="component" value="Unassembled WGS sequence"/>
</dbReference>
<organism evidence="9 10">
    <name type="scientific">Xanthomonas citri pv. citri</name>
    <dbReference type="NCBI Taxonomy" id="611301"/>
    <lineage>
        <taxon>Bacteria</taxon>
        <taxon>Pseudomonadati</taxon>
        <taxon>Pseudomonadota</taxon>
        <taxon>Gammaproteobacteria</taxon>
        <taxon>Lysobacterales</taxon>
        <taxon>Lysobacteraceae</taxon>
        <taxon>Xanthomonas</taxon>
    </lineage>
</organism>
<comment type="catalytic activity">
    <reaction evidence="7">
        <text>a dipeptide(out) + ATP + H2O = a dipeptide(in) + ADP + phosphate + H(+)</text>
        <dbReference type="Rhea" id="RHEA:23120"/>
        <dbReference type="ChEBI" id="CHEBI:15377"/>
        <dbReference type="ChEBI" id="CHEBI:15378"/>
        <dbReference type="ChEBI" id="CHEBI:30616"/>
        <dbReference type="ChEBI" id="CHEBI:43474"/>
        <dbReference type="ChEBI" id="CHEBI:90799"/>
        <dbReference type="ChEBI" id="CHEBI:456216"/>
        <dbReference type="EC" id="7.4.2.9"/>
    </reaction>
</comment>
<dbReference type="Pfam" id="PF00005">
    <property type="entry name" value="ABC_tran"/>
    <property type="match status" value="1"/>
</dbReference>
<reference evidence="9" key="1">
    <citation type="submission" date="2020-01" db="EMBL/GenBank/DDBJ databases">
        <authorList>
            <person name="Richard D."/>
        </authorList>
    </citation>
    <scope>NUCLEOTIDE SEQUENCE</scope>
    <source>
        <strain evidence="9">JP541</strain>
    </source>
</reference>
<keyword evidence="4" id="KW-1003">Cell membrane</keyword>
<dbReference type="EMBL" id="JAABFR010000254">
    <property type="protein sequence ID" value="MBD4335618.1"/>
    <property type="molecule type" value="Genomic_DNA"/>
</dbReference>
<evidence type="ECO:0000256" key="7">
    <source>
        <dbReference type="ARBA" id="ARBA00047356"/>
    </source>
</evidence>
<evidence type="ECO:0000256" key="4">
    <source>
        <dbReference type="ARBA" id="ARBA00022475"/>
    </source>
</evidence>
<name>A0A8I0H862_XANCI</name>
<evidence type="ECO:0000313" key="10">
    <source>
        <dbReference type="Proteomes" id="UP000653002"/>
    </source>
</evidence>
<evidence type="ECO:0000256" key="2">
    <source>
        <dbReference type="ARBA" id="ARBA00005417"/>
    </source>
</evidence>
<dbReference type="EC" id="7.4.2.9" evidence="6"/>
<protein>
    <recommendedName>
        <fullName evidence="6">ABC-type dipeptide transporter</fullName>
        <ecNumber evidence="6">7.4.2.9</ecNumber>
    </recommendedName>
</protein>
<proteinExistence type="inferred from homology"/>
<comment type="similarity">
    <text evidence="2">Belongs to the ABC transporter superfamily.</text>
</comment>
<dbReference type="PANTHER" id="PTHR43297">
    <property type="entry name" value="OLIGOPEPTIDE TRANSPORT ATP-BINDING PROTEIN APPD"/>
    <property type="match status" value="1"/>
</dbReference>
<dbReference type="GO" id="GO:0005524">
    <property type="term" value="F:ATP binding"/>
    <property type="evidence" value="ECO:0007669"/>
    <property type="project" value="UniProtKB-KW"/>
</dbReference>
<evidence type="ECO:0000313" key="9">
    <source>
        <dbReference type="EMBL" id="MBD4335618.1"/>
    </source>
</evidence>
<dbReference type="PANTHER" id="PTHR43297:SF2">
    <property type="entry name" value="DIPEPTIDE TRANSPORT ATP-BINDING PROTEIN DPPD"/>
    <property type="match status" value="1"/>
</dbReference>
<evidence type="ECO:0000256" key="5">
    <source>
        <dbReference type="ARBA" id="ARBA00023136"/>
    </source>
</evidence>
<evidence type="ECO:0000256" key="1">
    <source>
        <dbReference type="ARBA" id="ARBA00004370"/>
    </source>
</evidence>
<keyword evidence="9" id="KW-0067">ATP-binding</keyword>
<dbReference type="SUPFAM" id="SSF52540">
    <property type="entry name" value="P-loop containing nucleoside triphosphate hydrolases"/>
    <property type="match status" value="1"/>
</dbReference>
<dbReference type="AlphaFoldDB" id="A0A8I0H862"/>
<feature type="non-terminal residue" evidence="9">
    <location>
        <position position="83"/>
    </location>
</feature>
<feature type="non-terminal residue" evidence="9">
    <location>
        <position position="1"/>
    </location>
</feature>
<evidence type="ECO:0000256" key="6">
    <source>
        <dbReference type="ARBA" id="ARBA00038852"/>
    </source>
</evidence>
<keyword evidence="5" id="KW-0472">Membrane</keyword>
<dbReference type="Gene3D" id="3.40.50.300">
    <property type="entry name" value="P-loop containing nucleotide triphosphate hydrolases"/>
    <property type="match status" value="1"/>
</dbReference>
<keyword evidence="9" id="KW-0547">Nucleotide-binding</keyword>
<keyword evidence="3" id="KW-0813">Transport</keyword>
<dbReference type="InterPro" id="IPR027417">
    <property type="entry name" value="P-loop_NTPase"/>
</dbReference>
<dbReference type="GO" id="GO:0016887">
    <property type="term" value="F:ATP hydrolysis activity"/>
    <property type="evidence" value="ECO:0007669"/>
    <property type="project" value="InterPro"/>
</dbReference>
<evidence type="ECO:0000256" key="3">
    <source>
        <dbReference type="ARBA" id="ARBA00022448"/>
    </source>
</evidence>
<feature type="domain" description="ABC transporter" evidence="8">
    <location>
        <begin position="4"/>
        <end position="83"/>
    </location>
</feature>
<dbReference type="GO" id="GO:0016020">
    <property type="term" value="C:membrane"/>
    <property type="evidence" value="ECO:0007669"/>
    <property type="project" value="UniProtKB-SubCell"/>
</dbReference>
<dbReference type="InterPro" id="IPR050388">
    <property type="entry name" value="ABC_Ni/Peptide_Import"/>
</dbReference>